<dbReference type="EMBL" id="FWXV01000022">
    <property type="protein sequence ID" value="SMD27288.1"/>
    <property type="molecule type" value="Genomic_DNA"/>
</dbReference>
<organism evidence="2 3">
    <name type="scientific">Kibdelosporangium aridum</name>
    <dbReference type="NCBI Taxonomy" id="2030"/>
    <lineage>
        <taxon>Bacteria</taxon>
        <taxon>Bacillati</taxon>
        <taxon>Actinomycetota</taxon>
        <taxon>Actinomycetes</taxon>
        <taxon>Pseudonocardiales</taxon>
        <taxon>Pseudonocardiaceae</taxon>
        <taxon>Kibdelosporangium</taxon>
    </lineage>
</organism>
<keyword evidence="3" id="KW-1185">Reference proteome</keyword>
<dbReference type="InterPro" id="IPR023606">
    <property type="entry name" value="CoA-Trfase_III_dom_1_sf"/>
</dbReference>
<evidence type="ECO:0000313" key="2">
    <source>
        <dbReference type="EMBL" id="SMD27288.1"/>
    </source>
</evidence>
<dbReference type="Gene3D" id="3.40.50.10540">
    <property type="entry name" value="Crotonobetainyl-coa:carnitine coa-transferase, domain 1"/>
    <property type="match status" value="1"/>
</dbReference>
<name>A0A1Y5Y8T5_KIBAR</name>
<dbReference type="PANTHER" id="PTHR48207">
    <property type="entry name" value="SUCCINATE--HYDROXYMETHYLGLUTARATE COA-TRANSFERASE"/>
    <property type="match status" value="1"/>
</dbReference>
<dbReference type="PANTHER" id="PTHR48207:SF3">
    <property type="entry name" value="SUCCINATE--HYDROXYMETHYLGLUTARATE COA-TRANSFERASE"/>
    <property type="match status" value="1"/>
</dbReference>
<dbReference type="AlphaFoldDB" id="A0A1Y5Y8T5"/>
<dbReference type="Proteomes" id="UP000192674">
    <property type="component" value="Unassembled WGS sequence"/>
</dbReference>
<keyword evidence="1 2" id="KW-0808">Transferase</keyword>
<proteinExistence type="predicted"/>
<dbReference type="RefSeq" id="WP_268811643.1">
    <property type="nucleotide sequence ID" value="NZ_FWXV01000022.1"/>
</dbReference>
<dbReference type="InterPro" id="IPR050483">
    <property type="entry name" value="CoA-transferase_III_domain"/>
</dbReference>
<dbReference type="Pfam" id="PF02515">
    <property type="entry name" value="CoA_transf_3"/>
    <property type="match status" value="1"/>
</dbReference>
<accession>A0A1Y5Y8T5</accession>
<reference evidence="2 3" key="1">
    <citation type="submission" date="2017-04" db="EMBL/GenBank/DDBJ databases">
        <authorList>
            <person name="Afonso C.L."/>
            <person name="Miller P.J."/>
            <person name="Scott M.A."/>
            <person name="Spackman E."/>
            <person name="Goraichik I."/>
            <person name="Dimitrov K.M."/>
            <person name="Suarez D.L."/>
            <person name="Swayne D.E."/>
        </authorList>
    </citation>
    <scope>NUCLEOTIDE SEQUENCE [LARGE SCALE GENOMIC DNA]</scope>
    <source>
        <strain evidence="2 3">DSM 43828</strain>
    </source>
</reference>
<sequence length="141" mass="15930">MIGALRGLRVLDLSRILAGPFCAQMLADHGAEVIKVEAPSGDETRRWGPPFADEAETTSAYYQGLNRTKANIVLDLRLPRARDVLHDLISRADVVVENFKVGTMQRWGLGYESRLAEEFPGRLLPDHWLRRRRAAWRHAGV</sequence>
<dbReference type="GO" id="GO:0008410">
    <property type="term" value="F:CoA-transferase activity"/>
    <property type="evidence" value="ECO:0007669"/>
    <property type="project" value="TreeGrafter"/>
</dbReference>
<protein>
    <submittedName>
        <fullName evidence="2">CoA-transferase family III</fullName>
    </submittedName>
</protein>
<evidence type="ECO:0000256" key="1">
    <source>
        <dbReference type="ARBA" id="ARBA00022679"/>
    </source>
</evidence>
<gene>
    <name evidence="2" type="ORF">SAMN05661093_10891</name>
</gene>
<dbReference type="SUPFAM" id="SSF89796">
    <property type="entry name" value="CoA-transferase family III (CaiB/BaiF)"/>
    <property type="match status" value="1"/>
</dbReference>
<evidence type="ECO:0000313" key="3">
    <source>
        <dbReference type="Proteomes" id="UP000192674"/>
    </source>
</evidence>
<dbReference type="InterPro" id="IPR003673">
    <property type="entry name" value="CoA-Trfase_fam_III"/>
</dbReference>